<dbReference type="Proteomes" id="UP000299084">
    <property type="component" value="Unassembled WGS sequence"/>
</dbReference>
<evidence type="ECO:0000313" key="3">
    <source>
        <dbReference type="Proteomes" id="UP000299084"/>
    </source>
</evidence>
<dbReference type="CDD" id="cd11615">
    <property type="entry name" value="SAF_NeuB_like"/>
    <property type="match status" value="1"/>
</dbReference>
<dbReference type="InterPro" id="IPR013132">
    <property type="entry name" value="PseI/NeuA/B-like_N"/>
</dbReference>
<dbReference type="AlphaFoldDB" id="A0A5N4EAD7"/>
<evidence type="ECO:0000259" key="1">
    <source>
        <dbReference type="PROSITE" id="PS50844"/>
    </source>
</evidence>
<keyword evidence="3" id="KW-1185">Reference proteome</keyword>
<protein>
    <submittedName>
        <fullName evidence="2">Sialic acid synthase</fullName>
    </submittedName>
</protein>
<dbReference type="SMART" id="SM00858">
    <property type="entry name" value="SAF"/>
    <property type="match status" value="1"/>
</dbReference>
<gene>
    <name evidence="2" type="ORF">Cadr_000015916</name>
</gene>
<dbReference type="InterPro" id="IPR057736">
    <property type="entry name" value="SAF_PseI/NeuA/NeuB"/>
</dbReference>
<dbReference type="SUPFAM" id="SSF51269">
    <property type="entry name" value="AFP III-like domain"/>
    <property type="match status" value="1"/>
</dbReference>
<feature type="domain" description="AFP-like" evidence="1">
    <location>
        <begin position="359"/>
        <end position="418"/>
    </location>
</feature>
<dbReference type="SUPFAM" id="SSF51569">
    <property type="entry name" value="Aldolase"/>
    <property type="match status" value="2"/>
</dbReference>
<organism evidence="2 3">
    <name type="scientific">Camelus dromedarius</name>
    <name type="common">Dromedary</name>
    <name type="synonym">Arabian camel</name>
    <dbReference type="NCBI Taxonomy" id="9838"/>
    <lineage>
        <taxon>Eukaryota</taxon>
        <taxon>Metazoa</taxon>
        <taxon>Chordata</taxon>
        <taxon>Craniata</taxon>
        <taxon>Vertebrata</taxon>
        <taxon>Euteleostomi</taxon>
        <taxon>Mammalia</taxon>
        <taxon>Eutheria</taxon>
        <taxon>Laurasiatheria</taxon>
        <taxon>Artiodactyla</taxon>
        <taxon>Tylopoda</taxon>
        <taxon>Camelidae</taxon>
        <taxon>Camelus</taxon>
    </lineage>
</organism>
<dbReference type="Pfam" id="PF08666">
    <property type="entry name" value="SAF"/>
    <property type="match status" value="1"/>
</dbReference>
<dbReference type="InterPro" id="IPR013974">
    <property type="entry name" value="SAF"/>
</dbReference>
<dbReference type="FunFam" id="3.90.1210.10:FF:000002">
    <property type="entry name" value="Sialic acid synthase"/>
    <property type="match status" value="1"/>
</dbReference>
<name>A0A5N4EAD7_CAMDR</name>
<dbReference type="EMBL" id="JWIN03000004">
    <property type="protein sequence ID" value="KAB1280006.1"/>
    <property type="molecule type" value="Genomic_DNA"/>
</dbReference>
<dbReference type="STRING" id="9838.ENSCDRP00005000197"/>
<dbReference type="PANTHER" id="PTHR42966:SF1">
    <property type="entry name" value="SIALIC ACID SYNTHASE"/>
    <property type="match status" value="1"/>
</dbReference>
<dbReference type="Gene3D" id="3.20.20.70">
    <property type="entry name" value="Aldolase class I"/>
    <property type="match status" value="2"/>
</dbReference>
<dbReference type="InterPro" id="IPR036732">
    <property type="entry name" value="AFP_Neu5c_C_sf"/>
</dbReference>
<dbReference type="InterPro" id="IPR006013">
    <property type="entry name" value="Antifreeze_III"/>
</dbReference>
<sequence>MPLELELCPGRWVGGQHPCFIIAEIGQNHQGDLDVAKRMIRTAKECGADCAKFQKSELEYKFNRKALERPYTSKHSWGKTYGEHKRHLEFSHAQYRELQKYAEEVGIFFTASGMDEVALHHPEGSGMQDGLADILEESHWCQVSGLVNSRESDIENYGKERRDEEEVKQRGGGTSVLAHLEMAVEFLHELNVPFFKVGSGDTNNFPYLEKTAKKGRPMVISSGMQSMDTMKQVYRIVKPLNPNFCFLQCTSAYPLQPEDVNLRVISEYQKLFPDIPIGYSGHETGIAISVAAVALGAKVLERHITLDKTWKGSDHSASLEPGELAELVRSVRLVERALGSPNKQLLPCEMACNEKLGKSVVAKVKIPEGTILTLDMLTVKVGEPKGYPPEDIFSLVGKKVLVTVEEDDTIMEESVENHGKKIKS</sequence>
<proteinExistence type="predicted"/>
<comment type="caution">
    <text evidence="2">The sequence shown here is derived from an EMBL/GenBank/DDBJ whole genome shotgun (WGS) entry which is preliminary data.</text>
</comment>
<dbReference type="Gene3D" id="3.90.1210.10">
    <property type="entry name" value="Antifreeze-like/N-acetylneuraminic acid synthase C-terminal domain"/>
    <property type="match status" value="1"/>
</dbReference>
<dbReference type="PRINTS" id="PR00357">
    <property type="entry name" value="ANTIFREEZIII"/>
</dbReference>
<dbReference type="GO" id="GO:0016051">
    <property type="term" value="P:carbohydrate biosynthetic process"/>
    <property type="evidence" value="ECO:0007669"/>
    <property type="project" value="InterPro"/>
</dbReference>
<dbReference type="InterPro" id="IPR051690">
    <property type="entry name" value="PseI-like"/>
</dbReference>
<dbReference type="PANTHER" id="PTHR42966">
    <property type="entry name" value="N-ACETYLNEURAMINATE SYNTHASE"/>
    <property type="match status" value="1"/>
</dbReference>
<reference evidence="2 3" key="1">
    <citation type="journal article" date="2019" name="Mol. Ecol. Resour.">
        <title>Improving Illumina assemblies with Hi-C and long reads: an example with the North African dromedary.</title>
        <authorList>
            <person name="Elbers J.P."/>
            <person name="Rogers M.F."/>
            <person name="Perelman P.L."/>
            <person name="Proskuryakova A.A."/>
            <person name="Serdyukova N.A."/>
            <person name="Johnson W.E."/>
            <person name="Horin P."/>
            <person name="Corander J."/>
            <person name="Murphy D."/>
            <person name="Burger P.A."/>
        </authorList>
    </citation>
    <scope>NUCLEOTIDE SEQUENCE [LARGE SCALE GENOMIC DNA]</scope>
    <source>
        <strain evidence="2">Drom800</strain>
        <tissue evidence="2">Blood</tissue>
    </source>
</reference>
<evidence type="ECO:0000313" key="2">
    <source>
        <dbReference type="EMBL" id="KAB1280006.1"/>
    </source>
</evidence>
<dbReference type="GO" id="GO:0047444">
    <property type="term" value="F:N-acylneuraminate-9-phosphate synthase activity"/>
    <property type="evidence" value="ECO:0007669"/>
    <property type="project" value="TreeGrafter"/>
</dbReference>
<dbReference type="InterPro" id="IPR013785">
    <property type="entry name" value="Aldolase_TIM"/>
</dbReference>
<dbReference type="PROSITE" id="PS50844">
    <property type="entry name" value="AFP_LIKE"/>
    <property type="match status" value="1"/>
</dbReference>
<accession>A0A5N4EAD7</accession>
<dbReference type="InterPro" id="IPR006190">
    <property type="entry name" value="SAF_AFP_Neu5Ac"/>
</dbReference>
<dbReference type="Pfam" id="PF03102">
    <property type="entry name" value="NeuB"/>
    <property type="match status" value="2"/>
</dbReference>